<dbReference type="AlphaFoldDB" id="A0A370GVY2"/>
<feature type="transmembrane region" description="Helical" evidence="1">
    <location>
        <begin position="71"/>
        <end position="99"/>
    </location>
</feature>
<accession>A0A370GVY2</accession>
<feature type="transmembrane region" description="Helical" evidence="1">
    <location>
        <begin position="209"/>
        <end position="229"/>
    </location>
</feature>
<sequence>MEYLSSRLAEVNWKRCIQFNVAFMSEVILLLICVFPIFLMTHQGRVVYSILVSVFFAVLLSSLFMKESPRPYMIMIILIIFSLIGGIPWWLIGILLVFIQIRAHAVFENIQYEAVSSKTASSAIFIGLFIYFFAKAYDPASQSVIISLLLLQLFVFTYGAFISQTVKGSSVPGKRKMVFIISFGYFVLFLISLAAVLLFSPYLHNSLNLIFKGVIYLLGYIFGPIMEWLRTRMIEREKSQHDTTSTIKFNEVEEQKQLQGQGAEKTPDWLDDVLILLFILIIGGVLFYFRKRKFISKEAEAETANAVIKSAKRREIEGEDYEQSAFYYSKSENKVRDLVEELEKLAAKKGMSRKGWETIGEWMNNQEVSCDAAFIEIYEMVRYGNREISDEELVEFEKTIKDVKKQMECREVLKNNFKKMS</sequence>
<reference evidence="2 3" key="1">
    <citation type="submission" date="2018-07" db="EMBL/GenBank/DDBJ databases">
        <title>Genomic Encyclopedia of Type Strains, Phase IV (KMG-IV): sequencing the most valuable type-strain genomes for metagenomic binning, comparative biology and taxonomic classification.</title>
        <authorList>
            <person name="Goeker M."/>
        </authorList>
    </citation>
    <scope>NUCLEOTIDE SEQUENCE [LARGE SCALE GENOMIC DNA]</scope>
    <source>
        <strain evidence="2 3">DSM 25281</strain>
    </source>
</reference>
<protein>
    <submittedName>
        <fullName evidence="2">CDP-diglyceride synthetase</fullName>
    </submittedName>
</protein>
<keyword evidence="1" id="KW-0472">Membrane</keyword>
<gene>
    <name evidence="2" type="ORF">DFR59_101318</name>
</gene>
<feature type="transmembrane region" description="Helical" evidence="1">
    <location>
        <begin position="120"/>
        <end position="137"/>
    </location>
</feature>
<feature type="transmembrane region" description="Helical" evidence="1">
    <location>
        <begin position="178"/>
        <end position="203"/>
    </location>
</feature>
<comment type="caution">
    <text evidence="2">The sequence shown here is derived from an EMBL/GenBank/DDBJ whole genome shotgun (WGS) entry which is preliminary data.</text>
</comment>
<organism evidence="2 3">
    <name type="scientific">Falsibacillus pallidus</name>
    <dbReference type="NCBI Taxonomy" id="493781"/>
    <lineage>
        <taxon>Bacteria</taxon>
        <taxon>Bacillati</taxon>
        <taxon>Bacillota</taxon>
        <taxon>Bacilli</taxon>
        <taxon>Bacillales</taxon>
        <taxon>Bacillaceae</taxon>
        <taxon>Falsibacillus</taxon>
    </lineage>
</organism>
<keyword evidence="1" id="KW-1133">Transmembrane helix</keyword>
<feature type="transmembrane region" description="Helical" evidence="1">
    <location>
        <begin position="143"/>
        <end position="166"/>
    </location>
</feature>
<evidence type="ECO:0000256" key="1">
    <source>
        <dbReference type="SAM" id="Phobius"/>
    </source>
</evidence>
<feature type="transmembrane region" description="Helical" evidence="1">
    <location>
        <begin position="20"/>
        <end position="39"/>
    </location>
</feature>
<evidence type="ECO:0000313" key="2">
    <source>
        <dbReference type="EMBL" id="RDI47659.1"/>
    </source>
</evidence>
<name>A0A370GVY2_9BACI</name>
<keyword evidence="1" id="KW-0812">Transmembrane</keyword>
<feature type="transmembrane region" description="Helical" evidence="1">
    <location>
        <begin position="46"/>
        <end position="65"/>
    </location>
</feature>
<dbReference type="EMBL" id="QQAY01000001">
    <property type="protein sequence ID" value="RDI47659.1"/>
    <property type="molecule type" value="Genomic_DNA"/>
</dbReference>
<dbReference type="Proteomes" id="UP000255326">
    <property type="component" value="Unassembled WGS sequence"/>
</dbReference>
<proteinExistence type="predicted"/>
<feature type="transmembrane region" description="Helical" evidence="1">
    <location>
        <begin position="269"/>
        <end position="289"/>
    </location>
</feature>
<keyword evidence="3" id="KW-1185">Reference proteome</keyword>
<evidence type="ECO:0000313" key="3">
    <source>
        <dbReference type="Proteomes" id="UP000255326"/>
    </source>
</evidence>